<evidence type="ECO:0000256" key="1">
    <source>
        <dbReference type="ARBA" id="ARBA00023002"/>
    </source>
</evidence>
<keyword evidence="1" id="KW-0560">Oxidoreductase</keyword>
<dbReference type="InterPro" id="IPR002563">
    <property type="entry name" value="Flavin_Rdtase-like_dom"/>
</dbReference>
<dbReference type="GO" id="GO:0042602">
    <property type="term" value="F:riboflavin reductase (NADPH) activity"/>
    <property type="evidence" value="ECO:0007669"/>
    <property type="project" value="TreeGrafter"/>
</dbReference>
<dbReference type="Gene3D" id="2.30.110.10">
    <property type="entry name" value="Electron Transport, Fmn-binding Protein, Chain A"/>
    <property type="match status" value="1"/>
</dbReference>
<name>A0A101KV46_RHILI</name>
<comment type="caution">
    <text evidence="3">The sequence shown here is derived from an EMBL/GenBank/DDBJ whole genome shotgun (WGS) entry which is preliminary data.</text>
</comment>
<reference evidence="3 4" key="1">
    <citation type="submission" date="2015-12" db="EMBL/GenBank/DDBJ databases">
        <title>Draft genome sequence of Mesorhizobium sp. UFLA 01-765, a multitolerant efficient symbiont and plant-growth promoting strain isolated from Zn-mining soil using Leucaena leucocephala as a trap plant.</title>
        <authorList>
            <person name="Rangel W.M."/>
            <person name="Thijs S."/>
            <person name="Longatti S.M."/>
            <person name="Moreira F.M."/>
            <person name="Weyens N."/>
            <person name="Vangronsveld J."/>
            <person name="Van Hamme J.D."/>
            <person name="Bottos E.M."/>
            <person name="Rineau F."/>
        </authorList>
    </citation>
    <scope>NUCLEOTIDE SEQUENCE [LARGE SCALE GENOMIC DNA]</scope>
    <source>
        <strain evidence="3 4">UFLA 01-765</strain>
    </source>
</reference>
<dbReference type="SUPFAM" id="SSF50475">
    <property type="entry name" value="FMN-binding split barrel"/>
    <property type="match status" value="1"/>
</dbReference>
<proteinExistence type="predicted"/>
<dbReference type="AlphaFoldDB" id="A0A101KV46"/>
<dbReference type="SMART" id="SM00903">
    <property type="entry name" value="Flavin_Reduct"/>
    <property type="match status" value="1"/>
</dbReference>
<dbReference type="InterPro" id="IPR050268">
    <property type="entry name" value="NADH-dep_flavin_reductase"/>
</dbReference>
<gene>
    <name evidence="3" type="ORF">AU467_16485</name>
</gene>
<sequence>MISQDLRTEHFRQSMRRVASTVCVISCRHDGCRYGITVTSVTPLSFAPISILACVNRNSSISVPLKEEGRYCINVLRASQADISHSFSGGRPAERRFDIGEWSEKDGIPYLQSAQANLFCQMDQVVSYATHDIIIGQVAAVAFAPDVDPLIYQNGAYALTSPMALKKAC</sequence>
<protein>
    <submittedName>
        <fullName evidence="3">Flavin reductase</fullName>
    </submittedName>
</protein>
<dbReference type="EMBL" id="LPWA01000090">
    <property type="protein sequence ID" value="KUM27499.1"/>
    <property type="molecule type" value="Genomic_DNA"/>
</dbReference>
<organism evidence="3 4">
    <name type="scientific">Rhizobium loti</name>
    <name type="common">Mesorhizobium loti</name>
    <dbReference type="NCBI Taxonomy" id="381"/>
    <lineage>
        <taxon>Bacteria</taxon>
        <taxon>Pseudomonadati</taxon>
        <taxon>Pseudomonadota</taxon>
        <taxon>Alphaproteobacteria</taxon>
        <taxon>Hyphomicrobiales</taxon>
        <taxon>Phyllobacteriaceae</taxon>
        <taxon>Mesorhizobium</taxon>
    </lineage>
</organism>
<evidence type="ECO:0000259" key="2">
    <source>
        <dbReference type="SMART" id="SM00903"/>
    </source>
</evidence>
<dbReference type="Proteomes" id="UP000053176">
    <property type="component" value="Unassembled WGS sequence"/>
</dbReference>
<dbReference type="PANTHER" id="PTHR30466">
    <property type="entry name" value="FLAVIN REDUCTASE"/>
    <property type="match status" value="1"/>
</dbReference>
<evidence type="ECO:0000313" key="3">
    <source>
        <dbReference type="EMBL" id="KUM27499.1"/>
    </source>
</evidence>
<dbReference type="GO" id="GO:0010181">
    <property type="term" value="F:FMN binding"/>
    <property type="evidence" value="ECO:0007669"/>
    <property type="project" value="InterPro"/>
</dbReference>
<feature type="domain" description="Flavin reductase like" evidence="2">
    <location>
        <begin position="15"/>
        <end position="159"/>
    </location>
</feature>
<dbReference type="OrthoDB" id="9789254at2"/>
<dbReference type="Pfam" id="PF01613">
    <property type="entry name" value="Flavin_Reduct"/>
    <property type="match status" value="1"/>
</dbReference>
<accession>A0A101KV46</accession>
<dbReference type="PANTHER" id="PTHR30466:SF1">
    <property type="entry name" value="FMN REDUCTASE (NADH) RUTF"/>
    <property type="match status" value="1"/>
</dbReference>
<evidence type="ECO:0000313" key="4">
    <source>
        <dbReference type="Proteomes" id="UP000053176"/>
    </source>
</evidence>
<dbReference type="InterPro" id="IPR012349">
    <property type="entry name" value="Split_barrel_FMN-bd"/>
</dbReference>